<protein>
    <submittedName>
        <fullName evidence="1">Uncharacterized protein</fullName>
    </submittedName>
</protein>
<gene>
    <name evidence="1" type="ORF">BXP70_24670</name>
</gene>
<name>A0A243W789_9BACT</name>
<accession>A0A243W789</accession>
<reference evidence="1 2" key="1">
    <citation type="submission" date="2017-01" db="EMBL/GenBank/DDBJ databases">
        <title>A new Hymenobacter.</title>
        <authorList>
            <person name="Liang Y."/>
            <person name="Feng F."/>
        </authorList>
    </citation>
    <scope>NUCLEOTIDE SEQUENCE [LARGE SCALE GENOMIC DNA]</scope>
    <source>
        <strain evidence="1">MIMBbqt21</strain>
    </source>
</reference>
<dbReference type="AlphaFoldDB" id="A0A243W789"/>
<dbReference type="OrthoDB" id="1495699at2"/>
<dbReference type="RefSeq" id="WP_086596788.1">
    <property type="nucleotide sequence ID" value="NZ_MTSE01000024.1"/>
</dbReference>
<proteinExistence type="predicted"/>
<evidence type="ECO:0000313" key="1">
    <source>
        <dbReference type="EMBL" id="OUJ70292.1"/>
    </source>
</evidence>
<comment type="caution">
    <text evidence="1">The sequence shown here is derived from an EMBL/GenBank/DDBJ whole genome shotgun (WGS) entry which is preliminary data.</text>
</comment>
<evidence type="ECO:0000313" key="2">
    <source>
        <dbReference type="Proteomes" id="UP000194873"/>
    </source>
</evidence>
<sequence>MKKRWWLLLFLLLAIVWFGESRSFYYVASGRCVTLWKTYGGTCYIIPGRYYGLWKPVDNYINAQNTALMVSVFWYTDQPDVILVDTGAEAEIVNHSQKELMVQKKPSMNIYQLRRNDYQIRDDIELVNIRVFEAYATDKHGQAL</sequence>
<dbReference type="Proteomes" id="UP000194873">
    <property type="component" value="Unassembled WGS sequence"/>
</dbReference>
<organism evidence="1 2">
    <name type="scientific">Hymenobacter crusticola</name>
    <dbReference type="NCBI Taxonomy" id="1770526"/>
    <lineage>
        <taxon>Bacteria</taxon>
        <taxon>Pseudomonadati</taxon>
        <taxon>Bacteroidota</taxon>
        <taxon>Cytophagia</taxon>
        <taxon>Cytophagales</taxon>
        <taxon>Hymenobacteraceae</taxon>
        <taxon>Hymenobacter</taxon>
    </lineage>
</organism>
<keyword evidence="2" id="KW-1185">Reference proteome</keyword>
<dbReference type="EMBL" id="MTSE01000024">
    <property type="protein sequence ID" value="OUJ70292.1"/>
    <property type="molecule type" value="Genomic_DNA"/>
</dbReference>